<reference evidence="2" key="1">
    <citation type="submission" date="2022-12" db="EMBL/GenBank/DDBJ databases">
        <title>Phocaeicola acetigenes sp. nov., isolated feces from a healthy human.</title>
        <authorList>
            <person name="Do H."/>
            <person name="Ha Y.B."/>
            <person name="Kim J.-S."/>
            <person name="Suh M.K."/>
            <person name="Kim H.S."/>
            <person name="Lee J.-S."/>
        </authorList>
    </citation>
    <scope>NUCLEOTIDE SEQUENCE</scope>
    <source>
        <strain evidence="2">KGMB11183</strain>
    </source>
</reference>
<sequence length="553" mass="65004">MKKILFTAIIAVFLSACSEGGVFQKEKNYTPLYVLHNPLPLYYPEVYYNEENFTQSYYPDFVNYPDDRIKLGLRKDVSKVEYAQPIGGAEYTFDEQGKLQWASHFFDKGRMLIEVYAFRYDDKNRLMGVYRNPQKNPHVSSDQTFEYDEQGRLVKRKGGMMWANQVYSYYNDGTLKEITPQYFNKSNDKKGKMMFDTSGRLISMEAYGSSNPFMEAHNCTGSICTYTYEKDNGLCTEKQEKFIYKEDTIVCTNRYTYNEMGDLASWEYTGGVYQINLKRHSQYIFFNTTLRVTFAYEYDSHGNWTTMRVTVPENFMEYEYLIRAYDAFLRFRGLKYYDGYENRIWTINRHISYFSTSSSKSLDEVKTIKEKTQQAKETVKINAPRFTAVQGYGLYGKVKSVTSTNGIIVFDENGNIVRRGTDEYSYQGPEKYMINKAVGPFRITCEGNLRKEVDENGIEGTTEYEFDEHGRVVCHRYFNGMMPVIRKYTYEGTDKHPSTIEDLSSYEEGEESTKYRCKYLETDKYGNWTKREITCSRNNNLERTTETRTLVYY</sequence>
<dbReference type="RefSeq" id="WP_269876505.1">
    <property type="nucleotide sequence ID" value="NZ_JAPZVM010000001.1"/>
</dbReference>
<evidence type="ECO:0000256" key="1">
    <source>
        <dbReference type="SAM" id="SignalP"/>
    </source>
</evidence>
<name>A0ABT4PEK1_9BACT</name>
<organism evidence="2 3">
    <name type="scientific">Phocaeicola acetigenes</name>
    <dbReference type="NCBI Taxonomy" id="3016083"/>
    <lineage>
        <taxon>Bacteria</taxon>
        <taxon>Pseudomonadati</taxon>
        <taxon>Bacteroidota</taxon>
        <taxon>Bacteroidia</taxon>
        <taxon>Bacteroidales</taxon>
        <taxon>Bacteroidaceae</taxon>
        <taxon>Phocaeicola</taxon>
    </lineage>
</organism>
<dbReference type="Proteomes" id="UP001141933">
    <property type="component" value="Unassembled WGS sequence"/>
</dbReference>
<evidence type="ECO:0008006" key="4">
    <source>
        <dbReference type="Google" id="ProtNLM"/>
    </source>
</evidence>
<proteinExistence type="predicted"/>
<feature type="chain" id="PRO_5045409162" description="RHS repeat protein" evidence="1">
    <location>
        <begin position="19"/>
        <end position="553"/>
    </location>
</feature>
<comment type="caution">
    <text evidence="2">The sequence shown here is derived from an EMBL/GenBank/DDBJ whole genome shotgun (WGS) entry which is preliminary data.</text>
</comment>
<evidence type="ECO:0000313" key="2">
    <source>
        <dbReference type="EMBL" id="MCZ8371475.1"/>
    </source>
</evidence>
<feature type="signal peptide" evidence="1">
    <location>
        <begin position="1"/>
        <end position="18"/>
    </location>
</feature>
<dbReference type="EMBL" id="JAPZVM010000001">
    <property type="protein sequence ID" value="MCZ8371475.1"/>
    <property type="molecule type" value="Genomic_DNA"/>
</dbReference>
<keyword evidence="1" id="KW-0732">Signal</keyword>
<keyword evidence="3" id="KW-1185">Reference proteome</keyword>
<dbReference type="PROSITE" id="PS51257">
    <property type="entry name" value="PROKAR_LIPOPROTEIN"/>
    <property type="match status" value="1"/>
</dbReference>
<evidence type="ECO:0000313" key="3">
    <source>
        <dbReference type="Proteomes" id="UP001141933"/>
    </source>
</evidence>
<gene>
    <name evidence="2" type="ORF">O6P32_01985</name>
</gene>
<protein>
    <recommendedName>
        <fullName evidence="4">RHS repeat protein</fullName>
    </recommendedName>
</protein>
<accession>A0ABT4PEK1</accession>